<accession>A0A927ARJ8</accession>
<dbReference type="AlphaFoldDB" id="A0A927ARJ8"/>
<dbReference type="PANTHER" id="PTHR12526:SF630">
    <property type="entry name" value="GLYCOSYLTRANSFERASE"/>
    <property type="match status" value="1"/>
</dbReference>
<keyword evidence="2" id="KW-1185">Reference proteome</keyword>
<dbReference type="Gene3D" id="3.40.50.2000">
    <property type="entry name" value="Glycogen Phosphorylase B"/>
    <property type="match status" value="1"/>
</dbReference>
<comment type="caution">
    <text evidence="1">The sequence shown here is derived from an EMBL/GenBank/DDBJ whole genome shotgun (WGS) entry which is preliminary data.</text>
</comment>
<protein>
    <submittedName>
        <fullName evidence="1">Glycosyltransferase</fullName>
    </submittedName>
</protein>
<evidence type="ECO:0000313" key="2">
    <source>
        <dbReference type="Proteomes" id="UP000598820"/>
    </source>
</evidence>
<dbReference type="PANTHER" id="PTHR12526">
    <property type="entry name" value="GLYCOSYLTRANSFERASE"/>
    <property type="match status" value="1"/>
</dbReference>
<name>A0A927ARJ8_9BACT</name>
<gene>
    <name evidence="1" type="ORF">IC229_17500</name>
</gene>
<proteinExistence type="predicted"/>
<reference evidence="1" key="1">
    <citation type="submission" date="2020-09" db="EMBL/GenBank/DDBJ databases">
        <authorList>
            <person name="Kim M.K."/>
        </authorList>
    </citation>
    <scope>NUCLEOTIDE SEQUENCE</scope>
    <source>
        <strain evidence="1">BT702</strain>
    </source>
</reference>
<evidence type="ECO:0000313" key="1">
    <source>
        <dbReference type="EMBL" id="MBD2702448.1"/>
    </source>
</evidence>
<organism evidence="1 2">
    <name type="scientific">Spirosoma profusum</name>
    <dbReference type="NCBI Taxonomy" id="2771354"/>
    <lineage>
        <taxon>Bacteria</taxon>
        <taxon>Pseudomonadati</taxon>
        <taxon>Bacteroidota</taxon>
        <taxon>Cytophagia</taxon>
        <taxon>Cytophagales</taxon>
        <taxon>Cytophagaceae</taxon>
        <taxon>Spirosoma</taxon>
    </lineage>
</organism>
<dbReference type="Pfam" id="PF13692">
    <property type="entry name" value="Glyco_trans_1_4"/>
    <property type="match status" value="1"/>
</dbReference>
<dbReference type="Proteomes" id="UP000598820">
    <property type="component" value="Unassembled WGS sequence"/>
</dbReference>
<dbReference type="RefSeq" id="WP_190888306.1">
    <property type="nucleotide sequence ID" value="NZ_JACWZY010000015.1"/>
</dbReference>
<dbReference type="SUPFAM" id="SSF53756">
    <property type="entry name" value="UDP-Glycosyltransferase/glycogen phosphorylase"/>
    <property type="match status" value="1"/>
</dbReference>
<dbReference type="EMBL" id="JACWZY010000015">
    <property type="protein sequence ID" value="MBD2702448.1"/>
    <property type="molecule type" value="Genomic_DNA"/>
</dbReference>
<sequence length="396" mass="45251">MSQFQPIPNSDYGDAANTHLVAQNAVSLSTDRITDLLCFSHLRWNFVYQRPQHLLSRASQQWRVWFIEEPIYGDTEHVVFQPIHEKLIVITPHLKHGTSPDEAVAQQREALDQLISQYAIQDFIAWYYTPMALTFSEHLHPRVTIYDCMDELSAFLGAPANLLDLEKELLKRANLVFTGGLSLFEAKQHRHPNVFAFPSSIDFAHFEPARHDLPMPADLATVPEPRIGFCGVIDERMNIDLLRIVSQRRPDWQFVMLGPVVKIDPATLPQSSNIHYLGFKDHKELPTYFSHWDVAIMPFAINEATRYISPTKTPEYLAAGLPVVSTPIHDVVNTYGDWATVQIAQSAQQFEEAIARALTDENSWEDVDNFLLANSWDTTWMGMNRLIQVQLALVFQ</sequence>